<dbReference type="PANTHER" id="PTHR45528">
    <property type="entry name" value="SENSOR HISTIDINE KINASE CPXA"/>
    <property type="match status" value="1"/>
</dbReference>
<dbReference type="GO" id="GO:0005886">
    <property type="term" value="C:plasma membrane"/>
    <property type="evidence" value="ECO:0007669"/>
    <property type="project" value="UniProtKB-SubCell"/>
</dbReference>
<name>A0A244CL55_PSEDV</name>
<keyword evidence="8" id="KW-0547">Nucleotide-binding</keyword>
<gene>
    <name evidence="16" type="ORF">B1199_16860</name>
</gene>
<sequence length="415" mass="46878">MKNNQLRTKIIGIFVGLTLIISILYGLMSFVIAYYVEDHFFNSFIEAESHAISAQIKQGLPAEPRLDYVTYYPQYSAMPLDVREFLEKHPDRKEFALNDEQYFHLKPFEHGYLLAEVSNQLFVRSVKNELLSFLLAIFAFATFIAIVMGFAAYLIAKRLLKPLDELITIIEQAPVDKLPNDFAKRFEGSEIGTFAHTLEQALTRIDAFIKREQLFTRDISHELRTPITISQGAITLLKQTSLNDKQANLVTRVSQAQQQIEQSLTTLLALAREQHKQTAHSRILPLVEQSILQQHNFLADKAIELVINIKPQETAPIAEPPLLILLNNLIGNAFKYTHSGTIEITYSQQSLSIKDSGSGISPELQTQIFEAGVKGESSQGFGLGLNIVKRLCEHLSIDYQLTSTANGNEFRFTFT</sequence>
<evidence type="ECO:0000256" key="2">
    <source>
        <dbReference type="ARBA" id="ARBA00004651"/>
    </source>
</evidence>
<keyword evidence="9 16" id="KW-0418">Kinase</keyword>
<proteinExistence type="predicted"/>
<dbReference type="SMART" id="SM00387">
    <property type="entry name" value="HATPase_c"/>
    <property type="match status" value="1"/>
</dbReference>
<dbReference type="Pfam" id="PF00512">
    <property type="entry name" value="HisKA"/>
    <property type="match status" value="1"/>
</dbReference>
<evidence type="ECO:0000256" key="10">
    <source>
        <dbReference type="ARBA" id="ARBA00022840"/>
    </source>
</evidence>
<feature type="domain" description="Histidine kinase" evidence="15">
    <location>
        <begin position="218"/>
        <end position="415"/>
    </location>
</feature>
<dbReference type="SUPFAM" id="SSF55874">
    <property type="entry name" value="ATPase domain of HSP90 chaperone/DNA topoisomerase II/histidine kinase"/>
    <property type="match status" value="1"/>
</dbReference>
<keyword evidence="5" id="KW-0597">Phosphoprotein</keyword>
<keyword evidence="10" id="KW-0067">ATP-binding</keyword>
<feature type="transmembrane region" description="Helical" evidence="14">
    <location>
        <begin position="12"/>
        <end position="36"/>
    </location>
</feature>
<evidence type="ECO:0000256" key="6">
    <source>
        <dbReference type="ARBA" id="ARBA00022679"/>
    </source>
</evidence>
<dbReference type="GO" id="GO:0005524">
    <property type="term" value="F:ATP binding"/>
    <property type="evidence" value="ECO:0007669"/>
    <property type="project" value="UniProtKB-KW"/>
</dbReference>
<reference evidence="16 17" key="1">
    <citation type="submission" date="2017-02" db="EMBL/GenBank/DDBJ databases">
        <title>Pseudoalteromonas ulvae TC14 Genome.</title>
        <authorList>
            <person name="Molmeret M."/>
        </authorList>
    </citation>
    <scope>NUCLEOTIDE SEQUENCE [LARGE SCALE GENOMIC DNA]</scope>
    <source>
        <strain evidence="16">TC14</strain>
    </source>
</reference>
<evidence type="ECO:0000256" key="3">
    <source>
        <dbReference type="ARBA" id="ARBA00012438"/>
    </source>
</evidence>
<dbReference type="Pfam" id="PF02518">
    <property type="entry name" value="HATPase_c"/>
    <property type="match status" value="1"/>
</dbReference>
<accession>A0A244CL55</accession>
<dbReference type="GO" id="GO:0000155">
    <property type="term" value="F:phosphorelay sensor kinase activity"/>
    <property type="evidence" value="ECO:0007669"/>
    <property type="project" value="InterPro"/>
</dbReference>
<dbReference type="EC" id="2.7.13.3" evidence="3"/>
<evidence type="ECO:0000256" key="14">
    <source>
        <dbReference type="SAM" id="Phobius"/>
    </source>
</evidence>
<evidence type="ECO:0000256" key="5">
    <source>
        <dbReference type="ARBA" id="ARBA00022553"/>
    </source>
</evidence>
<dbReference type="SUPFAM" id="SSF47384">
    <property type="entry name" value="Homodimeric domain of signal transducing histidine kinase"/>
    <property type="match status" value="1"/>
</dbReference>
<evidence type="ECO:0000256" key="8">
    <source>
        <dbReference type="ARBA" id="ARBA00022741"/>
    </source>
</evidence>
<comment type="caution">
    <text evidence="16">The sequence shown here is derived from an EMBL/GenBank/DDBJ whole genome shotgun (WGS) entry which is preliminary data.</text>
</comment>
<dbReference type="Proteomes" id="UP000194841">
    <property type="component" value="Unassembled WGS sequence"/>
</dbReference>
<comment type="catalytic activity">
    <reaction evidence="1">
        <text>ATP + protein L-histidine = ADP + protein N-phospho-L-histidine.</text>
        <dbReference type="EC" id="2.7.13.3"/>
    </reaction>
</comment>
<dbReference type="RefSeq" id="WP_086745306.1">
    <property type="nucleotide sequence ID" value="NZ_MWPV01000006.1"/>
</dbReference>
<evidence type="ECO:0000256" key="4">
    <source>
        <dbReference type="ARBA" id="ARBA00022475"/>
    </source>
</evidence>
<evidence type="ECO:0000256" key="7">
    <source>
        <dbReference type="ARBA" id="ARBA00022692"/>
    </source>
</evidence>
<dbReference type="InterPro" id="IPR050398">
    <property type="entry name" value="HssS/ArlS-like"/>
</dbReference>
<keyword evidence="17" id="KW-1185">Reference proteome</keyword>
<dbReference type="PANTHER" id="PTHR45528:SF1">
    <property type="entry name" value="SENSOR HISTIDINE KINASE CPXA"/>
    <property type="match status" value="1"/>
</dbReference>
<dbReference type="OrthoDB" id="9121563at2"/>
<dbReference type="Gene3D" id="1.10.287.130">
    <property type="match status" value="1"/>
</dbReference>
<comment type="subcellular location">
    <subcellularLocation>
        <location evidence="2">Cell membrane</location>
        <topology evidence="2">Multi-pass membrane protein</topology>
    </subcellularLocation>
</comment>
<evidence type="ECO:0000256" key="11">
    <source>
        <dbReference type="ARBA" id="ARBA00022989"/>
    </source>
</evidence>
<keyword evidence="7 14" id="KW-0812">Transmembrane</keyword>
<evidence type="ECO:0000313" key="16">
    <source>
        <dbReference type="EMBL" id="OUL56347.1"/>
    </source>
</evidence>
<evidence type="ECO:0000256" key="1">
    <source>
        <dbReference type="ARBA" id="ARBA00000085"/>
    </source>
</evidence>
<dbReference type="CDD" id="cd00082">
    <property type="entry name" value="HisKA"/>
    <property type="match status" value="1"/>
</dbReference>
<evidence type="ECO:0000256" key="9">
    <source>
        <dbReference type="ARBA" id="ARBA00022777"/>
    </source>
</evidence>
<evidence type="ECO:0000256" key="12">
    <source>
        <dbReference type="ARBA" id="ARBA00023012"/>
    </source>
</evidence>
<organism evidence="16 17">
    <name type="scientific">Pseudoalteromonas ulvae</name>
    <dbReference type="NCBI Taxonomy" id="107327"/>
    <lineage>
        <taxon>Bacteria</taxon>
        <taxon>Pseudomonadati</taxon>
        <taxon>Pseudomonadota</taxon>
        <taxon>Gammaproteobacteria</taxon>
        <taxon>Alteromonadales</taxon>
        <taxon>Pseudoalteromonadaceae</taxon>
        <taxon>Pseudoalteromonas</taxon>
    </lineage>
</organism>
<dbReference type="AlphaFoldDB" id="A0A244CL55"/>
<keyword evidence="12" id="KW-0902">Two-component regulatory system</keyword>
<keyword evidence="6" id="KW-0808">Transferase</keyword>
<protein>
    <recommendedName>
        <fullName evidence="3">histidine kinase</fullName>
        <ecNumber evidence="3">2.7.13.3</ecNumber>
    </recommendedName>
</protein>
<dbReference type="EMBL" id="MWPV01000006">
    <property type="protein sequence ID" value="OUL56347.1"/>
    <property type="molecule type" value="Genomic_DNA"/>
</dbReference>
<keyword evidence="4" id="KW-1003">Cell membrane</keyword>
<dbReference type="SMART" id="SM00388">
    <property type="entry name" value="HisKA"/>
    <property type="match status" value="1"/>
</dbReference>
<dbReference type="InterPro" id="IPR003661">
    <property type="entry name" value="HisK_dim/P_dom"/>
</dbReference>
<dbReference type="PROSITE" id="PS50109">
    <property type="entry name" value="HIS_KIN"/>
    <property type="match status" value="1"/>
</dbReference>
<dbReference type="Gene3D" id="3.30.565.10">
    <property type="entry name" value="Histidine kinase-like ATPase, C-terminal domain"/>
    <property type="match status" value="1"/>
</dbReference>
<feature type="transmembrane region" description="Helical" evidence="14">
    <location>
        <begin position="130"/>
        <end position="156"/>
    </location>
</feature>
<dbReference type="InterPro" id="IPR036097">
    <property type="entry name" value="HisK_dim/P_sf"/>
</dbReference>
<dbReference type="InterPro" id="IPR003594">
    <property type="entry name" value="HATPase_dom"/>
</dbReference>
<evidence type="ECO:0000256" key="13">
    <source>
        <dbReference type="ARBA" id="ARBA00023136"/>
    </source>
</evidence>
<dbReference type="InterPro" id="IPR005467">
    <property type="entry name" value="His_kinase_dom"/>
</dbReference>
<dbReference type="InterPro" id="IPR036890">
    <property type="entry name" value="HATPase_C_sf"/>
</dbReference>
<dbReference type="InterPro" id="IPR004358">
    <property type="entry name" value="Sig_transdc_His_kin-like_C"/>
</dbReference>
<keyword evidence="11 14" id="KW-1133">Transmembrane helix</keyword>
<evidence type="ECO:0000259" key="15">
    <source>
        <dbReference type="PROSITE" id="PS50109"/>
    </source>
</evidence>
<evidence type="ECO:0000313" key="17">
    <source>
        <dbReference type="Proteomes" id="UP000194841"/>
    </source>
</evidence>
<dbReference type="Gene3D" id="6.10.340.10">
    <property type="match status" value="1"/>
</dbReference>
<dbReference type="PRINTS" id="PR00344">
    <property type="entry name" value="BCTRLSENSOR"/>
</dbReference>
<keyword evidence="13 14" id="KW-0472">Membrane</keyword>